<gene>
    <name evidence="1" type="ORF">MRATA1EN22A_LOCUS3787</name>
</gene>
<dbReference type="EMBL" id="OX596095">
    <property type="protein sequence ID" value="CAM9526996.1"/>
    <property type="molecule type" value="Genomic_DNA"/>
</dbReference>
<evidence type="ECO:0000313" key="2">
    <source>
        <dbReference type="Proteomes" id="UP001162501"/>
    </source>
</evidence>
<name>A0AC59YAL5_RANTA</name>
<proteinExistence type="predicted"/>
<organism evidence="1 2">
    <name type="scientific">Rangifer tarandus platyrhynchus</name>
    <name type="common">Svalbard reindeer</name>
    <dbReference type="NCBI Taxonomy" id="3082113"/>
    <lineage>
        <taxon>Eukaryota</taxon>
        <taxon>Metazoa</taxon>
        <taxon>Chordata</taxon>
        <taxon>Craniata</taxon>
        <taxon>Vertebrata</taxon>
        <taxon>Euteleostomi</taxon>
        <taxon>Mammalia</taxon>
        <taxon>Eutheria</taxon>
        <taxon>Laurasiatheria</taxon>
        <taxon>Artiodactyla</taxon>
        <taxon>Ruminantia</taxon>
        <taxon>Pecora</taxon>
        <taxon>Cervidae</taxon>
        <taxon>Odocoileinae</taxon>
        <taxon>Rangifer</taxon>
    </lineage>
</organism>
<reference evidence="1" key="1">
    <citation type="submission" date="2023-05" db="EMBL/GenBank/DDBJ databases">
        <authorList>
            <consortium name="ELIXIR-Norway"/>
        </authorList>
    </citation>
    <scope>NUCLEOTIDE SEQUENCE</scope>
</reference>
<dbReference type="Proteomes" id="UP001162501">
    <property type="component" value="Chromosome 11"/>
</dbReference>
<protein>
    <submittedName>
        <fullName evidence="1">Uncharacterized protein</fullName>
    </submittedName>
</protein>
<accession>A0AC59YAL5</accession>
<reference evidence="1" key="2">
    <citation type="submission" date="2025-03" db="EMBL/GenBank/DDBJ databases">
        <authorList>
            <consortium name="ELIXIR-Norway"/>
            <consortium name="Elixir Norway"/>
        </authorList>
    </citation>
    <scope>NUCLEOTIDE SEQUENCE</scope>
</reference>
<sequence length="89" mass="9125">MCAALGAGGDTSSETLLGRKPSSCRVQCSAGDLPPLQNRGQVGGAGSEGGEFSGSGPASGERTSFREGSRCRRLGLESRPQHVPALRHE</sequence>
<evidence type="ECO:0000313" key="1">
    <source>
        <dbReference type="EMBL" id="CAM9526996.1"/>
    </source>
</evidence>